<dbReference type="RefSeq" id="WP_184657963.1">
    <property type="nucleotide sequence ID" value="NZ_CP031518.1"/>
</dbReference>
<protein>
    <submittedName>
        <fullName evidence="9">Rod shape-determining protein MreD</fullName>
    </submittedName>
</protein>
<evidence type="ECO:0000256" key="7">
    <source>
        <dbReference type="ARBA" id="ARBA00023136"/>
    </source>
</evidence>
<evidence type="ECO:0000313" key="9">
    <source>
        <dbReference type="EMBL" id="MBB5225559.1"/>
    </source>
</evidence>
<reference evidence="9 10" key="1">
    <citation type="submission" date="2020-08" db="EMBL/GenBank/DDBJ databases">
        <title>Genomic Encyclopedia of Type Strains, Phase IV (KMG-IV): sequencing the most valuable type-strain genomes for metagenomic binning, comparative biology and taxonomic classification.</title>
        <authorList>
            <person name="Goeker M."/>
        </authorList>
    </citation>
    <scope>NUCLEOTIDE SEQUENCE [LARGE SCALE GENOMIC DNA]</scope>
    <source>
        <strain evidence="9 10">DSM 103462</strain>
    </source>
</reference>
<dbReference type="EMBL" id="JACHFQ010000003">
    <property type="protein sequence ID" value="MBB5225559.1"/>
    <property type="molecule type" value="Genomic_DNA"/>
</dbReference>
<evidence type="ECO:0000256" key="2">
    <source>
        <dbReference type="ARBA" id="ARBA00007776"/>
    </source>
</evidence>
<comment type="caution">
    <text evidence="9">The sequence shown here is derived from an EMBL/GenBank/DDBJ whole genome shotgun (WGS) entry which is preliminary data.</text>
</comment>
<dbReference type="AlphaFoldDB" id="A0A7W8LLL8"/>
<evidence type="ECO:0000256" key="1">
    <source>
        <dbReference type="ARBA" id="ARBA00004651"/>
    </source>
</evidence>
<keyword evidence="5" id="KW-0133">Cell shape</keyword>
<dbReference type="InterPro" id="IPR007227">
    <property type="entry name" value="Cell_shape_determining_MreD"/>
</dbReference>
<evidence type="ECO:0000256" key="6">
    <source>
        <dbReference type="ARBA" id="ARBA00022989"/>
    </source>
</evidence>
<keyword evidence="4 8" id="KW-0812">Transmembrane</keyword>
<evidence type="ECO:0000256" key="4">
    <source>
        <dbReference type="ARBA" id="ARBA00022692"/>
    </source>
</evidence>
<feature type="transmembrane region" description="Helical" evidence="8">
    <location>
        <begin position="135"/>
        <end position="154"/>
    </location>
</feature>
<dbReference type="GO" id="GO:0008360">
    <property type="term" value="P:regulation of cell shape"/>
    <property type="evidence" value="ECO:0007669"/>
    <property type="project" value="UniProtKB-KW"/>
</dbReference>
<dbReference type="Pfam" id="PF04093">
    <property type="entry name" value="MreD"/>
    <property type="match status" value="1"/>
</dbReference>
<sequence>MLKSFSVSALILLCFVIFETAILSNMLFLPAVPDFLLIITLYLSVNNGRFFGVSSGFVSGLFLDFLSASPFGLHSLLRTVIGYVAGIFNKTLNMAGIFLPVMIGFFATLMKAVLIFVISVFFADSVVPYSLFSKAFLFELAANSILTPIVFKFLNVFSDLILLDPEKVS</sequence>
<keyword evidence="6 8" id="KW-1133">Transmembrane helix</keyword>
<evidence type="ECO:0000256" key="3">
    <source>
        <dbReference type="ARBA" id="ARBA00022475"/>
    </source>
</evidence>
<feature type="transmembrane region" description="Helical" evidence="8">
    <location>
        <begin position="57"/>
        <end position="77"/>
    </location>
</feature>
<evidence type="ECO:0000313" key="10">
    <source>
        <dbReference type="Proteomes" id="UP000518887"/>
    </source>
</evidence>
<gene>
    <name evidence="9" type="ORF">HNP76_000916</name>
</gene>
<name>A0A7W8LLL8_9SPIR</name>
<keyword evidence="7 8" id="KW-0472">Membrane</keyword>
<comment type="subcellular location">
    <subcellularLocation>
        <location evidence="1">Cell membrane</location>
        <topology evidence="1">Multi-pass membrane protein</topology>
    </subcellularLocation>
</comment>
<evidence type="ECO:0000256" key="5">
    <source>
        <dbReference type="ARBA" id="ARBA00022960"/>
    </source>
</evidence>
<feature type="transmembrane region" description="Helical" evidence="8">
    <location>
        <begin position="97"/>
        <end position="123"/>
    </location>
</feature>
<proteinExistence type="inferred from homology"/>
<dbReference type="Proteomes" id="UP000518887">
    <property type="component" value="Unassembled WGS sequence"/>
</dbReference>
<accession>A0A7W8LLL8</accession>
<dbReference type="NCBIfam" id="TIGR03426">
    <property type="entry name" value="shape_MreD"/>
    <property type="match status" value="1"/>
</dbReference>
<keyword evidence="3" id="KW-1003">Cell membrane</keyword>
<organism evidence="9 10">
    <name type="scientific">Treponema ruminis</name>
    <dbReference type="NCBI Taxonomy" id="744515"/>
    <lineage>
        <taxon>Bacteria</taxon>
        <taxon>Pseudomonadati</taxon>
        <taxon>Spirochaetota</taxon>
        <taxon>Spirochaetia</taxon>
        <taxon>Spirochaetales</taxon>
        <taxon>Treponemataceae</taxon>
        <taxon>Treponema</taxon>
    </lineage>
</organism>
<comment type="similarity">
    <text evidence="2">Belongs to the MreD family.</text>
</comment>
<evidence type="ECO:0000256" key="8">
    <source>
        <dbReference type="SAM" id="Phobius"/>
    </source>
</evidence>
<keyword evidence="10" id="KW-1185">Reference proteome</keyword>
<dbReference type="GO" id="GO:0005886">
    <property type="term" value="C:plasma membrane"/>
    <property type="evidence" value="ECO:0007669"/>
    <property type="project" value="UniProtKB-SubCell"/>
</dbReference>